<keyword evidence="3" id="KW-1185">Reference proteome</keyword>
<dbReference type="RefSeq" id="WP_021754586.1">
    <property type="nucleotide sequence ID" value="NC_022438.1"/>
</dbReference>
<organism evidence="2 3">
    <name type="scientific">Leifsonia xyli subsp. cynodontis DSM 46306</name>
    <dbReference type="NCBI Taxonomy" id="1389489"/>
    <lineage>
        <taxon>Bacteria</taxon>
        <taxon>Bacillati</taxon>
        <taxon>Actinomycetota</taxon>
        <taxon>Actinomycetes</taxon>
        <taxon>Micrococcales</taxon>
        <taxon>Microbacteriaceae</taxon>
        <taxon>Leifsonia</taxon>
    </lineage>
</organism>
<dbReference type="EMBL" id="CP006734">
    <property type="protein sequence ID" value="AGW41142.1"/>
    <property type="molecule type" value="Genomic_DNA"/>
</dbReference>
<sequence>MFIRKAFYWWLFPSAVVLPAWLLVGWAAFHTGSGWSFLGLLLCPLLFLALLAIGGVLVARKSVRDVQAVSWYDVGLLAPWNAAIVAFGFFPGAAAGWLAVAGVILFLGLFWLGLWELIAELRGRVRETYAAYERAAQSQQVRRDPRMSAGDAEVIVIEERREE</sequence>
<name>U3P879_LEIXC</name>
<dbReference type="Proteomes" id="UP000016743">
    <property type="component" value="Chromosome"/>
</dbReference>
<feature type="transmembrane region" description="Helical" evidence="1">
    <location>
        <begin position="71"/>
        <end position="90"/>
    </location>
</feature>
<gene>
    <name evidence="2" type="ORF">O159_10350</name>
</gene>
<dbReference type="PATRIC" id="fig|1389489.3.peg.997"/>
<dbReference type="KEGG" id="lxy:O159_10350"/>
<keyword evidence="1" id="KW-1133">Transmembrane helix</keyword>
<dbReference type="AlphaFoldDB" id="U3P879"/>
<dbReference type="OrthoDB" id="5115907at2"/>
<reference evidence="2 3" key="1">
    <citation type="journal article" date="2013" name="Genome Announc.">
        <title>Complete Genome Sequence of Leifsonia xyli subsp. cynodontis Strain DSM46306, a Gram-Positive Bacterial Pathogen of Grasses.</title>
        <authorList>
            <person name="Monteiro-Vitorello C.B."/>
            <person name="Zerillo M.M."/>
            <person name="Van Sluys M.A."/>
            <person name="Camargo L.E."/>
            <person name="Kitajima J.P."/>
        </authorList>
    </citation>
    <scope>NUCLEOTIDE SEQUENCE [LARGE SCALE GENOMIC DNA]</scope>
    <source>
        <strain evidence="2 3">DSM 46306</strain>
    </source>
</reference>
<proteinExistence type="predicted"/>
<keyword evidence="1" id="KW-0472">Membrane</keyword>
<keyword evidence="1" id="KW-0812">Transmembrane</keyword>
<feature type="transmembrane region" description="Helical" evidence="1">
    <location>
        <begin position="35"/>
        <end position="59"/>
    </location>
</feature>
<protein>
    <submittedName>
        <fullName evidence="2">Uncharacterized protein</fullName>
    </submittedName>
</protein>
<feature type="transmembrane region" description="Helical" evidence="1">
    <location>
        <begin position="7"/>
        <end position="29"/>
    </location>
</feature>
<feature type="transmembrane region" description="Helical" evidence="1">
    <location>
        <begin position="96"/>
        <end position="118"/>
    </location>
</feature>
<dbReference type="HOGENOM" id="CLU_139720_0_0_11"/>
<evidence type="ECO:0000256" key="1">
    <source>
        <dbReference type="SAM" id="Phobius"/>
    </source>
</evidence>
<dbReference type="STRING" id="1389489.O159_10350"/>
<dbReference type="eggNOG" id="ENOG5034792">
    <property type="taxonomic scope" value="Bacteria"/>
</dbReference>
<accession>U3P879</accession>
<evidence type="ECO:0000313" key="2">
    <source>
        <dbReference type="EMBL" id="AGW41142.1"/>
    </source>
</evidence>
<evidence type="ECO:0000313" key="3">
    <source>
        <dbReference type="Proteomes" id="UP000016743"/>
    </source>
</evidence>